<dbReference type="EMBL" id="MABE01000140">
    <property type="protein sequence ID" value="OUS41142.1"/>
    <property type="molecule type" value="Genomic_DNA"/>
</dbReference>
<evidence type="ECO:0000313" key="2">
    <source>
        <dbReference type="Proteomes" id="UP000227088"/>
    </source>
</evidence>
<evidence type="ECO:0000313" key="1">
    <source>
        <dbReference type="EMBL" id="OUS41142.1"/>
    </source>
</evidence>
<organism evidence="1 2">
    <name type="scientific">Oleispira antarctica</name>
    <dbReference type="NCBI Taxonomy" id="188908"/>
    <lineage>
        <taxon>Bacteria</taxon>
        <taxon>Pseudomonadati</taxon>
        <taxon>Pseudomonadota</taxon>
        <taxon>Gammaproteobacteria</taxon>
        <taxon>Oceanospirillales</taxon>
        <taxon>Oceanospirillaceae</taxon>
        <taxon>Oleispira</taxon>
    </lineage>
</organism>
<gene>
    <name evidence="1" type="ORF">A9R00_02435</name>
</gene>
<protein>
    <submittedName>
        <fullName evidence="1">Uncharacterized protein</fullName>
    </submittedName>
</protein>
<reference evidence="2" key="1">
    <citation type="journal article" date="2017" name="Proc. Natl. Acad. Sci. U.S.A.">
        <title>Simulation of Deepwater Horizon oil plume reveals substrate specialization within a complex community of hydrocarbon degraders.</title>
        <authorList>
            <person name="Hu P."/>
            <person name="Dubinsky E.A."/>
            <person name="Probst A.J."/>
            <person name="Wang J."/>
            <person name="Sieber C.M.K."/>
            <person name="Tom L.M."/>
            <person name="Gardinali P."/>
            <person name="Banfield J.F."/>
            <person name="Atlas R.M."/>
            <person name="Andersen G.L."/>
        </authorList>
    </citation>
    <scope>NUCLEOTIDE SEQUENCE [LARGE SCALE GENOMIC DNA]</scope>
</reference>
<proteinExistence type="predicted"/>
<sequence length="124" mass="14737">MSWIGLTSNLKTVSNFKIQRAKNHMLFKRANEELAKVSNSENLAAHMHKNVEQWKLLVEKEYNDFKDTMAQWSELQTEKMQSTKKNLLGKWDNAVVRTRYKELEYSLKMQHKRLKLMNAQFAFA</sequence>
<dbReference type="Proteomes" id="UP000227088">
    <property type="component" value="Unassembled WGS sequence"/>
</dbReference>
<name>A0A1Y5I1Q6_OLEAN</name>
<comment type="caution">
    <text evidence="1">The sequence shown here is derived from an EMBL/GenBank/DDBJ whole genome shotgun (WGS) entry which is preliminary data.</text>
</comment>
<dbReference type="AlphaFoldDB" id="A0A1Y5I1Q6"/>
<accession>A0A1Y5I1Q6</accession>